<dbReference type="Pfam" id="PF02769">
    <property type="entry name" value="AIRS_C"/>
    <property type="match status" value="1"/>
</dbReference>
<keyword evidence="9" id="KW-1185">Reference proteome</keyword>
<comment type="pathway">
    <text evidence="1">Purine metabolism; IMP biosynthesis via de novo pathway; 5-amino-1-(5-phospho-D-ribosyl)imidazole from N(2)-formyl-N(1)-(5-phospho-D-ribosyl)glycinamide: step 2/2.</text>
</comment>
<feature type="domain" description="PurM-like C-terminal" evidence="7">
    <location>
        <begin position="197"/>
        <end position="310"/>
    </location>
</feature>
<feature type="compositionally biased region" description="Basic and acidic residues" evidence="6">
    <location>
        <begin position="53"/>
        <end position="63"/>
    </location>
</feature>
<dbReference type="Gene3D" id="3.90.650.10">
    <property type="entry name" value="PurM-like C-terminal domain"/>
    <property type="match status" value="1"/>
</dbReference>
<evidence type="ECO:0000256" key="3">
    <source>
        <dbReference type="ARBA" id="ARBA00022598"/>
    </source>
</evidence>
<evidence type="ECO:0000259" key="7">
    <source>
        <dbReference type="Pfam" id="PF02769"/>
    </source>
</evidence>
<accession>A0ABD3GQF7</accession>
<gene>
    <name evidence="8" type="ORF">R1sor_023777</name>
</gene>
<dbReference type="Proteomes" id="UP001633002">
    <property type="component" value="Unassembled WGS sequence"/>
</dbReference>
<dbReference type="InterPro" id="IPR036676">
    <property type="entry name" value="PurM-like_C_sf"/>
</dbReference>
<sequence length="316" mass="34135">MLAAAARSGLIITGPANARNSVRIEQCCGCRAAVRKGARLVEAQASSSSSADGEERRKTEIRRTTRSWRMNSNGGSRAAGLDVHDTIGNCSVFPVILSLFVAGYQRYYGRVQAVGLCSSWWRAEMPDFYAEGEHDLSGFAVGSVKKDALIDGKNIKVGDDRRLSVQRCAFKWLLSCSQVRLTFLTSLVLAKSGATLRDPLPDADVVTIGEALLAPTVIYVRQVLDILSRGGVKGIAHITGGGFTDNIPRVFPSSLGAHVKVGGWDVPPIFKWIQKAGGVEEAEMFRTFNMGIGMVLVVSPEAAEEFVSAMLWRVKA</sequence>
<dbReference type="GO" id="GO:0004641">
    <property type="term" value="F:phosphoribosylformylglycinamidine cyclo-ligase activity"/>
    <property type="evidence" value="ECO:0007669"/>
    <property type="project" value="UniProtKB-EC"/>
</dbReference>
<dbReference type="PANTHER" id="PTHR10520">
    <property type="entry name" value="TRIFUNCTIONAL PURINE BIOSYNTHETIC PROTEIN ADENOSINE-3-RELATED"/>
    <property type="match status" value="1"/>
</dbReference>
<proteinExistence type="predicted"/>
<evidence type="ECO:0000256" key="5">
    <source>
        <dbReference type="ARBA" id="ARBA00022840"/>
    </source>
</evidence>
<reference evidence="8 9" key="1">
    <citation type="submission" date="2024-09" db="EMBL/GenBank/DDBJ databases">
        <title>Chromosome-scale assembly of Riccia sorocarpa.</title>
        <authorList>
            <person name="Paukszto L."/>
        </authorList>
    </citation>
    <scope>NUCLEOTIDE SEQUENCE [LARGE SCALE GENOMIC DNA]</scope>
    <source>
        <strain evidence="8">LP-2024</strain>
        <tissue evidence="8">Aerial parts of the thallus</tissue>
    </source>
</reference>
<name>A0ABD3GQF7_9MARC</name>
<dbReference type="EMBL" id="JBJQOH010000007">
    <property type="protein sequence ID" value="KAL3680821.1"/>
    <property type="molecule type" value="Genomic_DNA"/>
</dbReference>
<dbReference type="InterPro" id="IPR010918">
    <property type="entry name" value="PurM-like_C_dom"/>
</dbReference>
<evidence type="ECO:0000256" key="6">
    <source>
        <dbReference type="SAM" id="MobiDB-lite"/>
    </source>
</evidence>
<dbReference type="EC" id="6.3.3.1" evidence="2"/>
<organism evidence="8 9">
    <name type="scientific">Riccia sorocarpa</name>
    <dbReference type="NCBI Taxonomy" id="122646"/>
    <lineage>
        <taxon>Eukaryota</taxon>
        <taxon>Viridiplantae</taxon>
        <taxon>Streptophyta</taxon>
        <taxon>Embryophyta</taxon>
        <taxon>Marchantiophyta</taxon>
        <taxon>Marchantiopsida</taxon>
        <taxon>Marchantiidae</taxon>
        <taxon>Marchantiales</taxon>
        <taxon>Ricciaceae</taxon>
        <taxon>Riccia</taxon>
    </lineage>
</organism>
<dbReference type="GO" id="GO:0005524">
    <property type="term" value="F:ATP binding"/>
    <property type="evidence" value="ECO:0007669"/>
    <property type="project" value="UniProtKB-KW"/>
</dbReference>
<dbReference type="SUPFAM" id="SSF56042">
    <property type="entry name" value="PurM C-terminal domain-like"/>
    <property type="match status" value="1"/>
</dbReference>
<evidence type="ECO:0000313" key="8">
    <source>
        <dbReference type="EMBL" id="KAL3680821.1"/>
    </source>
</evidence>
<dbReference type="PANTHER" id="PTHR10520:SF12">
    <property type="entry name" value="TRIFUNCTIONAL PURINE BIOSYNTHETIC PROTEIN ADENOSINE-3"/>
    <property type="match status" value="1"/>
</dbReference>
<dbReference type="InterPro" id="IPR004733">
    <property type="entry name" value="PurM_cligase"/>
</dbReference>
<feature type="region of interest" description="Disordered" evidence="6">
    <location>
        <begin position="45"/>
        <end position="71"/>
    </location>
</feature>
<evidence type="ECO:0000256" key="4">
    <source>
        <dbReference type="ARBA" id="ARBA00022741"/>
    </source>
</evidence>
<evidence type="ECO:0000256" key="1">
    <source>
        <dbReference type="ARBA" id="ARBA00004686"/>
    </source>
</evidence>
<keyword evidence="5" id="KW-0067">ATP-binding</keyword>
<comment type="caution">
    <text evidence="8">The sequence shown here is derived from an EMBL/GenBank/DDBJ whole genome shotgun (WGS) entry which is preliminary data.</text>
</comment>
<protein>
    <recommendedName>
        <fullName evidence="2">phosphoribosylformylglycinamidine cyclo-ligase</fullName>
        <ecNumber evidence="2">6.3.3.1</ecNumber>
    </recommendedName>
</protein>
<dbReference type="AlphaFoldDB" id="A0ABD3GQF7"/>
<keyword evidence="4" id="KW-0547">Nucleotide-binding</keyword>
<evidence type="ECO:0000313" key="9">
    <source>
        <dbReference type="Proteomes" id="UP001633002"/>
    </source>
</evidence>
<evidence type="ECO:0000256" key="2">
    <source>
        <dbReference type="ARBA" id="ARBA00013047"/>
    </source>
</evidence>
<keyword evidence="3" id="KW-0436">Ligase</keyword>